<dbReference type="PRINTS" id="PR01438">
    <property type="entry name" value="UNVRSLSTRESS"/>
</dbReference>
<dbReference type="InterPro" id="IPR006015">
    <property type="entry name" value="Universal_stress_UspA"/>
</dbReference>
<dbReference type="InterPro" id="IPR014729">
    <property type="entry name" value="Rossmann-like_a/b/a_fold"/>
</dbReference>
<dbReference type="Pfam" id="PF00582">
    <property type="entry name" value="Usp"/>
    <property type="match status" value="1"/>
</dbReference>
<dbReference type="InterPro" id="IPR006016">
    <property type="entry name" value="UspA"/>
</dbReference>
<comment type="caution">
    <text evidence="2">The sequence shown here is derived from an EMBL/GenBank/DDBJ whole genome shotgun (WGS) entry which is preliminary data.</text>
</comment>
<feature type="domain" description="UspA" evidence="1">
    <location>
        <begin position="11"/>
        <end position="89"/>
    </location>
</feature>
<dbReference type="EMBL" id="VSSQ01115381">
    <property type="protein sequence ID" value="MPN50845.1"/>
    <property type="molecule type" value="Genomic_DNA"/>
</dbReference>
<protein>
    <recommendedName>
        <fullName evidence="1">UspA domain-containing protein</fullName>
    </recommendedName>
</protein>
<evidence type="ECO:0000313" key="2">
    <source>
        <dbReference type="EMBL" id="MPN50845.1"/>
    </source>
</evidence>
<dbReference type="AlphaFoldDB" id="A0A645IHU0"/>
<sequence>MNFCGDGNSHAQALRTQLAAWVRAHLPHIGRVTVTLCEQEPSVYMLINRVERIKADLIVLGARGYAWTERFRLNSTMDGILRNAPCPVISMRAGTDPAGQ</sequence>
<dbReference type="Gene3D" id="3.40.50.620">
    <property type="entry name" value="HUPs"/>
    <property type="match status" value="1"/>
</dbReference>
<dbReference type="CDD" id="cd00293">
    <property type="entry name" value="USP-like"/>
    <property type="match status" value="1"/>
</dbReference>
<proteinExistence type="predicted"/>
<name>A0A645IHU0_9ZZZZ</name>
<reference evidence="2" key="1">
    <citation type="submission" date="2019-08" db="EMBL/GenBank/DDBJ databases">
        <authorList>
            <person name="Kucharzyk K."/>
            <person name="Murdoch R.W."/>
            <person name="Higgins S."/>
            <person name="Loffler F."/>
        </authorList>
    </citation>
    <scope>NUCLEOTIDE SEQUENCE</scope>
</reference>
<evidence type="ECO:0000259" key="1">
    <source>
        <dbReference type="Pfam" id="PF00582"/>
    </source>
</evidence>
<dbReference type="SUPFAM" id="SSF52402">
    <property type="entry name" value="Adenine nucleotide alpha hydrolases-like"/>
    <property type="match status" value="1"/>
</dbReference>
<accession>A0A645IHU0</accession>
<gene>
    <name evidence="2" type="ORF">SDC9_198484</name>
</gene>
<organism evidence="2">
    <name type="scientific">bioreactor metagenome</name>
    <dbReference type="NCBI Taxonomy" id="1076179"/>
    <lineage>
        <taxon>unclassified sequences</taxon>
        <taxon>metagenomes</taxon>
        <taxon>ecological metagenomes</taxon>
    </lineage>
</organism>